<reference evidence="1 2" key="1">
    <citation type="journal article" date="2015" name="Genome Biol. Evol.">
        <title>Phylogenomic analyses indicate that early fungi evolved digesting cell walls of algal ancestors of land plants.</title>
        <authorList>
            <person name="Chang Y."/>
            <person name="Wang S."/>
            <person name="Sekimoto S."/>
            <person name="Aerts A.L."/>
            <person name="Choi C."/>
            <person name="Clum A."/>
            <person name="LaButti K.M."/>
            <person name="Lindquist E.A."/>
            <person name="Yee Ngan C."/>
            <person name="Ohm R.A."/>
            <person name="Salamov A.A."/>
            <person name="Grigoriev I.V."/>
            <person name="Spatafora J.W."/>
            <person name="Berbee M.L."/>
        </authorList>
    </citation>
    <scope>NUCLEOTIDE SEQUENCE [LARGE SCALE GENOMIC DNA]</scope>
    <source>
        <strain evidence="1 2">NRRL 28638</strain>
    </source>
</reference>
<keyword evidence="2" id="KW-1185">Reference proteome</keyword>
<proteinExistence type="predicted"/>
<evidence type="ECO:0000313" key="1">
    <source>
        <dbReference type="EMBL" id="KXN68571.1"/>
    </source>
</evidence>
<accession>A0A137P123</accession>
<organism evidence="1 2">
    <name type="scientific">Conidiobolus coronatus (strain ATCC 28846 / CBS 209.66 / NRRL 28638)</name>
    <name type="common">Delacroixia coronata</name>
    <dbReference type="NCBI Taxonomy" id="796925"/>
    <lineage>
        <taxon>Eukaryota</taxon>
        <taxon>Fungi</taxon>
        <taxon>Fungi incertae sedis</taxon>
        <taxon>Zoopagomycota</taxon>
        <taxon>Entomophthoromycotina</taxon>
        <taxon>Entomophthoromycetes</taxon>
        <taxon>Entomophthorales</taxon>
        <taxon>Ancylistaceae</taxon>
        <taxon>Conidiobolus</taxon>
    </lineage>
</organism>
<dbReference type="AlphaFoldDB" id="A0A137P123"/>
<name>A0A137P123_CONC2</name>
<protein>
    <submittedName>
        <fullName evidence="1">Uncharacterized protein</fullName>
    </submittedName>
</protein>
<gene>
    <name evidence="1" type="ORF">CONCODRAFT_9167</name>
</gene>
<sequence length="81" mass="8969">MIYNGPFKPATHGQGVPYQKITVTIPKDSLTEVAILVTEVEYLAGVDAIETVDYPSNQYLGYKNMLEVPVESFGMPDTYPI</sequence>
<dbReference type="Proteomes" id="UP000070444">
    <property type="component" value="Unassembled WGS sequence"/>
</dbReference>
<evidence type="ECO:0000313" key="2">
    <source>
        <dbReference type="Proteomes" id="UP000070444"/>
    </source>
</evidence>
<dbReference type="EMBL" id="KQ964570">
    <property type="protein sequence ID" value="KXN68571.1"/>
    <property type="molecule type" value="Genomic_DNA"/>
</dbReference>